<feature type="domain" description="YknX-like beta-barrel" evidence="7">
    <location>
        <begin position="223"/>
        <end position="313"/>
    </location>
</feature>
<evidence type="ECO:0000256" key="4">
    <source>
        <dbReference type="SAM" id="Phobius"/>
    </source>
</evidence>
<reference evidence="8 9" key="1">
    <citation type="submission" date="2016-01" db="EMBL/GenBank/DDBJ databases">
        <title>Highly variable Streptococcus oralis are common among viridans streptococci isolated from primates.</title>
        <authorList>
            <person name="Denapaite D."/>
            <person name="Rieger M."/>
            <person name="Koendgen S."/>
            <person name="Brueckner R."/>
            <person name="Ochigava I."/>
            <person name="Kappeler P."/>
            <person name="Maetz-Rensing K."/>
            <person name="Leendertz F."/>
            <person name="Hakenbeck R."/>
        </authorList>
    </citation>
    <scope>NUCLEOTIDE SEQUENCE [LARGE SCALE GENOMIC DNA]</scope>
    <source>
        <strain evidence="8 9">DD07</strain>
    </source>
</reference>
<accession>A0A139N864</accession>
<feature type="domain" description="YknX-like C-terminal permuted SH3-like" evidence="6">
    <location>
        <begin position="321"/>
        <end position="388"/>
    </location>
</feature>
<comment type="caution">
    <text evidence="8">The sequence shown here is derived from an EMBL/GenBank/DDBJ whole genome shotgun (WGS) entry which is preliminary data.</text>
</comment>
<evidence type="ECO:0000256" key="1">
    <source>
        <dbReference type="ARBA" id="ARBA00004196"/>
    </source>
</evidence>
<dbReference type="AlphaFoldDB" id="A0A139N864"/>
<name>A0A139N864_STRGN</name>
<keyword evidence="4" id="KW-0472">Membrane</keyword>
<sequence>MEKLKKWQLTALIAVPLVIVVVVLAMLFLNQKSGSQEALDSKPLVQKAKEGSVASSVLLSGQVSANNEQYIYYDSTKGDLEGVLVNVGDQVTVGQALVQYRNTEAQSNYDSAVRALNKIDRQIYELQNNGTAPTPTPTAEGEESGESTAPAVNTQQSLDSQLKDLQDNRADAADKVNSSKLLLDATAVLSTVEGTVVEVNRDVSKSTTGSNQTLVHIVNNGNLQVKGELSEYNLANLSVGQEVSITSKVYPDKTWTGKISYISNYPKDAQQASSSALATGGSGGGSGAKYPFTIDFTSEIGDLKQGFSVNIEVKNNSKAILIPVSSVVTDEDGKNYIWKLDDKGIAKKVEVTLGNADAENQEVTSGLAKDDKVIINPTADLKDGQEVKSYEEIN</sequence>
<feature type="transmembrane region" description="Helical" evidence="4">
    <location>
        <begin position="7"/>
        <end position="29"/>
    </location>
</feature>
<dbReference type="Gene3D" id="2.40.30.170">
    <property type="match status" value="1"/>
</dbReference>
<dbReference type="PANTHER" id="PTHR32347:SF14">
    <property type="entry name" value="EFFLUX SYSTEM COMPONENT YKNX-RELATED"/>
    <property type="match status" value="1"/>
</dbReference>
<evidence type="ECO:0000259" key="6">
    <source>
        <dbReference type="Pfam" id="PF25989"/>
    </source>
</evidence>
<dbReference type="InterPro" id="IPR058636">
    <property type="entry name" value="Beta-barrel_YknX"/>
</dbReference>
<dbReference type="InterPro" id="IPR058639">
    <property type="entry name" value="BSH_YknX-like"/>
</dbReference>
<evidence type="ECO:0000259" key="5">
    <source>
        <dbReference type="Pfam" id="PF25984"/>
    </source>
</evidence>
<evidence type="ECO:0000313" key="8">
    <source>
        <dbReference type="EMBL" id="KXT71931.1"/>
    </source>
</evidence>
<dbReference type="Proteomes" id="UP000070096">
    <property type="component" value="Unassembled WGS sequence"/>
</dbReference>
<dbReference type="PANTHER" id="PTHR32347">
    <property type="entry name" value="EFFLUX SYSTEM COMPONENT YKNX-RELATED"/>
    <property type="match status" value="1"/>
</dbReference>
<dbReference type="Pfam" id="PF25990">
    <property type="entry name" value="Beta-barrel_YknX"/>
    <property type="match status" value="1"/>
</dbReference>
<dbReference type="GO" id="GO:0030313">
    <property type="term" value="C:cell envelope"/>
    <property type="evidence" value="ECO:0007669"/>
    <property type="project" value="UniProtKB-SubCell"/>
</dbReference>
<comment type="subcellular location">
    <subcellularLocation>
        <location evidence="1">Cell envelope</location>
    </subcellularLocation>
</comment>
<feature type="domain" description="YknX-like barrel-sandwich hybrid" evidence="5">
    <location>
        <begin position="69"/>
        <end position="218"/>
    </location>
</feature>
<dbReference type="Gene3D" id="2.40.420.20">
    <property type="match status" value="1"/>
</dbReference>
<keyword evidence="4" id="KW-1133">Transmembrane helix</keyword>
<keyword evidence="4" id="KW-0812">Transmembrane</keyword>
<proteinExistence type="predicted"/>
<organism evidence="8 9">
    <name type="scientific">Streptococcus gordonii</name>
    <dbReference type="NCBI Taxonomy" id="1302"/>
    <lineage>
        <taxon>Bacteria</taxon>
        <taxon>Bacillati</taxon>
        <taxon>Bacillota</taxon>
        <taxon>Bacilli</taxon>
        <taxon>Lactobacillales</taxon>
        <taxon>Streptococcaceae</taxon>
        <taxon>Streptococcus</taxon>
    </lineage>
</organism>
<dbReference type="Pfam" id="PF25984">
    <property type="entry name" value="BSH_YknX"/>
    <property type="match status" value="1"/>
</dbReference>
<dbReference type="EMBL" id="LQRC01000136">
    <property type="protein sequence ID" value="KXT71931.1"/>
    <property type="molecule type" value="Genomic_DNA"/>
</dbReference>
<feature type="region of interest" description="Disordered" evidence="3">
    <location>
        <begin position="127"/>
        <end position="153"/>
    </location>
</feature>
<evidence type="ECO:0000256" key="2">
    <source>
        <dbReference type="ARBA" id="ARBA00023054"/>
    </source>
</evidence>
<gene>
    <name evidence="8" type="ORF">SGODD07_00904</name>
</gene>
<dbReference type="PATRIC" id="fig|1302.21.peg.1013"/>
<evidence type="ECO:0000256" key="3">
    <source>
        <dbReference type="SAM" id="MobiDB-lite"/>
    </source>
</evidence>
<feature type="compositionally biased region" description="Low complexity" evidence="3">
    <location>
        <begin position="130"/>
        <end position="139"/>
    </location>
</feature>
<protein>
    <submittedName>
        <fullName evidence="8">Periplasmic component of efflux system</fullName>
    </submittedName>
</protein>
<dbReference type="InterPro" id="IPR058637">
    <property type="entry name" value="YknX-like_C"/>
</dbReference>
<evidence type="ECO:0000259" key="7">
    <source>
        <dbReference type="Pfam" id="PF25990"/>
    </source>
</evidence>
<evidence type="ECO:0000313" key="9">
    <source>
        <dbReference type="Proteomes" id="UP000070096"/>
    </source>
</evidence>
<keyword evidence="2" id="KW-0175">Coiled coil</keyword>
<dbReference type="InterPro" id="IPR050465">
    <property type="entry name" value="UPF0194_transport"/>
</dbReference>
<dbReference type="Pfam" id="PF25989">
    <property type="entry name" value="YknX_C"/>
    <property type="match status" value="1"/>
</dbReference>